<dbReference type="EMBL" id="LKAJ01000009">
    <property type="protein sequence ID" value="KRG20707.1"/>
    <property type="molecule type" value="Genomic_DNA"/>
</dbReference>
<dbReference type="SUPFAM" id="SSF81901">
    <property type="entry name" value="HCP-like"/>
    <property type="match status" value="1"/>
</dbReference>
<reference evidence="3" key="1">
    <citation type="submission" date="2015-09" db="EMBL/GenBank/DDBJ databases">
        <title>Draft Genome Sequences of Two Novel Amoeba-resistant Intranuclear Bacteria, Candidatus Berkiella cookevillensis and Candidatus Berkiella aquae.</title>
        <authorList>
            <person name="Mehari Y.T."/>
            <person name="Arivett B.A."/>
            <person name="Farone A.L."/>
            <person name="Gunderson J.H."/>
            <person name="Farone M.B."/>
        </authorList>
    </citation>
    <scope>NUCLEOTIDE SEQUENCE [LARGE SCALE GENOMIC DNA]</scope>
    <source>
        <strain evidence="3">HT99</strain>
    </source>
</reference>
<dbReference type="Pfam" id="PF08238">
    <property type="entry name" value="Sel1"/>
    <property type="match status" value="2"/>
</dbReference>
<protein>
    <submittedName>
        <fullName evidence="3">Sel1 repeat protein</fullName>
    </submittedName>
</protein>
<reference evidence="4" key="2">
    <citation type="journal article" date="2016" name="Genome Announc.">
        <title>Draft Genome Sequences of Two Novel Amoeba-Resistant Intranuclear Bacteria, 'Candidatus Berkiella cookevillensis' and 'Candidatus Berkiella aquae'.</title>
        <authorList>
            <person name="Mehari Y.T."/>
            <person name="Arivett B.A."/>
            <person name="Farone A.L."/>
            <person name="Gunderson J.H."/>
            <person name="Farone M.B."/>
        </authorList>
    </citation>
    <scope>NUCLEOTIDE SEQUENCE</scope>
    <source>
        <strain evidence="4">HT99</strain>
    </source>
</reference>
<dbReference type="AlphaFoldDB" id="A0A0Q9YX45"/>
<dbReference type="PANTHER" id="PTHR46430">
    <property type="entry name" value="PROTEIN SKT5-RELATED"/>
    <property type="match status" value="1"/>
</dbReference>
<evidence type="ECO:0000313" key="4">
    <source>
        <dbReference type="EMBL" id="MCS5710704.1"/>
    </source>
</evidence>
<evidence type="ECO:0000313" key="3">
    <source>
        <dbReference type="EMBL" id="KRG20707.1"/>
    </source>
</evidence>
<sequence length="642" mass="73362">MPSQKRNKVISQYLATILDEYSQKVFDSEENTLSHFYLTISGMMFEKEGFLAQAFLCYQSSTHPFSRYSCGYFYEHGIGGAKKKLEKAHSCYAEVKEQIKEANTEEGEINDEDSPPEAKTSSDEQFELPTIERAAQIDAIIQNAIRSHSQKIHNNDFHQLLIGLLYEKLGYPIQAFLLYKKVDKLTQASYAMGYFYEKGLGVPCNIEKAKKYYQKANALNLPKAESAHTTSDLQVHEVLTTDTDKSKEILPNAQISEITKSLAVEPAISEVVTPIVPERDKSPKTLLFSANQLVPKATAKDELKTLGERFHSLRSKEGITQAELLPSYLGMMRILETRAKAIDEKLDSPKENLIRSCCEMIKLDKKFPLQQFAGDIAIDDKIQLQFYKFKAHYYLSKHALENDHREAHRKQAIMEAKHYCELTAGYSTAASQNIKNYYAQNVFYNAIKELVKNRYFSQTMVSLIALGLARIHRNGGGTFFQVFAKERFCSIQSYKLALDLMQSALTVAKDRRPRDTTIREINFMKTTFAKEVKTIQENNPDIVNTSREPIKLSPKESEEKLFALLDNYFITIEALFSKDLFEAIPHIMRNVHEYLNKEQYLEQSIYVLTDAARDIDQVMHTQVQSSQGADETKRTKSQGVRA</sequence>
<evidence type="ECO:0000313" key="5">
    <source>
        <dbReference type="Proteomes" id="UP000051497"/>
    </source>
</evidence>
<name>A0A0Q9YX45_9GAMM</name>
<dbReference type="InterPro" id="IPR011990">
    <property type="entry name" value="TPR-like_helical_dom_sf"/>
</dbReference>
<keyword evidence="5" id="KW-1185">Reference proteome</keyword>
<evidence type="ECO:0000256" key="1">
    <source>
        <dbReference type="ARBA" id="ARBA00022737"/>
    </source>
</evidence>
<gene>
    <name evidence="4" type="ORF">HT99x_004630</name>
    <name evidence="3" type="ORF">HT99x_02194</name>
</gene>
<dbReference type="SMART" id="SM00671">
    <property type="entry name" value="SEL1"/>
    <property type="match status" value="2"/>
</dbReference>
<feature type="region of interest" description="Disordered" evidence="2">
    <location>
        <begin position="102"/>
        <end position="125"/>
    </location>
</feature>
<dbReference type="Gene3D" id="1.25.40.10">
    <property type="entry name" value="Tetratricopeptide repeat domain"/>
    <property type="match status" value="1"/>
</dbReference>
<reference evidence="4" key="3">
    <citation type="submission" date="2021-06" db="EMBL/GenBank/DDBJ databases">
        <title>Genomic Description and Analysis of Intracellular Bacteria, Candidatus Berkiella cookevillensis and Candidatus Berkiella aquae.</title>
        <authorList>
            <person name="Kidane D.T."/>
            <person name="Mehari Y.T."/>
            <person name="Rice F.C."/>
            <person name="Arivett B.A."/>
            <person name="Farone A.L."/>
            <person name="Berk S.G."/>
            <person name="Farone M.B."/>
        </authorList>
    </citation>
    <scope>NUCLEOTIDE SEQUENCE</scope>
    <source>
        <strain evidence="4">HT99</strain>
    </source>
</reference>
<comment type="caution">
    <text evidence="3">The sequence shown here is derived from an EMBL/GenBank/DDBJ whole genome shotgun (WGS) entry which is preliminary data.</text>
</comment>
<dbReference type="PANTHER" id="PTHR46430:SF3">
    <property type="entry name" value="ACTIVATOR OF C KINASE PROTEIN 1"/>
    <property type="match status" value="1"/>
</dbReference>
<dbReference type="EMBL" id="LKAJ02000001">
    <property type="protein sequence ID" value="MCS5710704.1"/>
    <property type="molecule type" value="Genomic_DNA"/>
</dbReference>
<dbReference type="InterPro" id="IPR051726">
    <property type="entry name" value="Chitin_Synth_Reg"/>
</dbReference>
<keyword evidence="1" id="KW-0677">Repeat</keyword>
<dbReference type="STRING" id="295108.HT99x_02194"/>
<feature type="compositionally biased region" description="Acidic residues" evidence="2">
    <location>
        <begin position="104"/>
        <end position="115"/>
    </location>
</feature>
<dbReference type="Proteomes" id="UP000051497">
    <property type="component" value="Unassembled WGS sequence"/>
</dbReference>
<feature type="region of interest" description="Disordered" evidence="2">
    <location>
        <begin position="621"/>
        <end position="642"/>
    </location>
</feature>
<evidence type="ECO:0000256" key="2">
    <source>
        <dbReference type="SAM" id="MobiDB-lite"/>
    </source>
</evidence>
<organism evidence="3">
    <name type="scientific">Candidatus Berkiella aquae</name>
    <dbReference type="NCBI Taxonomy" id="295108"/>
    <lineage>
        <taxon>Bacteria</taxon>
        <taxon>Pseudomonadati</taxon>
        <taxon>Pseudomonadota</taxon>
        <taxon>Gammaproteobacteria</taxon>
        <taxon>Candidatus Berkiellales</taxon>
        <taxon>Candidatus Berkiellaceae</taxon>
        <taxon>Candidatus Berkiella</taxon>
    </lineage>
</organism>
<dbReference type="RefSeq" id="WP_075066812.1">
    <property type="nucleotide sequence ID" value="NZ_LKAJ02000001.1"/>
</dbReference>
<accession>A0A0Q9YX45</accession>
<dbReference type="OrthoDB" id="1442375at2"/>
<proteinExistence type="predicted"/>
<dbReference type="InterPro" id="IPR006597">
    <property type="entry name" value="Sel1-like"/>
</dbReference>